<reference evidence="3" key="1">
    <citation type="submission" date="2016-10" db="EMBL/GenBank/DDBJ databases">
        <authorList>
            <person name="Varghese N."/>
            <person name="Submissions S."/>
        </authorList>
    </citation>
    <scope>NUCLEOTIDE SEQUENCE [LARGE SCALE GENOMIC DNA]</scope>
    <source>
        <strain evidence="3">OR362-8,ATCC BAA-1266,JCM 13504</strain>
    </source>
</reference>
<dbReference type="RefSeq" id="WP_092672459.1">
    <property type="nucleotide sequence ID" value="NZ_FOXS01000002.1"/>
</dbReference>
<dbReference type="InterPro" id="IPR029058">
    <property type="entry name" value="AB_hydrolase_fold"/>
</dbReference>
<dbReference type="OrthoDB" id="9780932at2"/>
<evidence type="ECO:0000313" key="3">
    <source>
        <dbReference type="Proteomes" id="UP000199029"/>
    </source>
</evidence>
<accession>A0A1I5Y5A5</accession>
<keyword evidence="3" id="KW-1185">Reference proteome</keyword>
<dbReference type="PANTHER" id="PTHR43798">
    <property type="entry name" value="MONOACYLGLYCEROL LIPASE"/>
    <property type="match status" value="1"/>
</dbReference>
<dbReference type="GO" id="GO:0047372">
    <property type="term" value="F:monoacylglycerol lipase activity"/>
    <property type="evidence" value="ECO:0007669"/>
    <property type="project" value="TreeGrafter"/>
</dbReference>
<dbReference type="SUPFAM" id="SSF53474">
    <property type="entry name" value="alpha/beta-Hydrolases"/>
    <property type="match status" value="1"/>
</dbReference>
<dbReference type="Gene3D" id="3.40.50.1820">
    <property type="entry name" value="alpha/beta hydrolase"/>
    <property type="match status" value="1"/>
</dbReference>
<dbReference type="GO" id="GO:0046464">
    <property type="term" value="P:acylglycerol catabolic process"/>
    <property type="evidence" value="ECO:0007669"/>
    <property type="project" value="TreeGrafter"/>
</dbReference>
<gene>
    <name evidence="2" type="ORF">SAMN04515668_2236</name>
</gene>
<sequence length="260" mass="28877">MELRRQHQQGYEYVDEGQGPVLLLLHGLFGALSNWQDVVQEFAPDHRVIIPLLPIYDMPLTQAGVPGLVAYVEGFVATMGLPADFTVLGNSLGGHIALVYTLKNAERVNRLVLTGSSGLFENSMGASFPKRGNYAYVQERVGFTFYDPTVATQELVDEVFNVTNSNSKCLRIIAIARSAQRHNLSKELTRIEVPVLLVWGLNDTITPPPVAHEFARLLPNAELRFLDHCCHAPMMERPAGFNAYLRRFLRTTETAPALAS</sequence>
<dbReference type="PRINTS" id="PR00111">
    <property type="entry name" value="ABHYDROLASE"/>
</dbReference>
<dbReference type="STRING" id="1227077.SAMN04515668_2236"/>
<protein>
    <submittedName>
        <fullName evidence="2">Pimeloyl-ACP methyl ester carboxylesterase</fullName>
    </submittedName>
</protein>
<dbReference type="InterPro" id="IPR000073">
    <property type="entry name" value="AB_hydrolase_1"/>
</dbReference>
<dbReference type="PANTHER" id="PTHR43798:SF5">
    <property type="entry name" value="MONOACYLGLYCEROL LIPASE ABHD6"/>
    <property type="match status" value="1"/>
</dbReference>
<dbReference type="Pfam" id="PF12697">
    <property type="entry name" value="Abhydrolase_6"/>
    <property type="match status" value="1"/>
</dbReference>
<proteinExistence type="predicted"/>
<feature type="domain" description="AB hydrolase-1" evidence="1">
    <location>
        <begin position="22"/>
        <end position="243"/>
    </location>
</feature>
<evidence type="ECO:0000313" key="2">
    <source>
        <dbReference type="EMBL" id="SFQ39344.1"/>
    </source>
</evidence>
<dbReference type="InterPro" id="IPR050266">
    <property type="entry name" value="AB_hydrolase_sf"/>
</dbReference>
<dbReference type="AlphaFoldDB" id="A0A1I5Y5A5"/>
<dbReference type="EMBL" id="FOXS01000002">
    <property type="protein sequence ID" value="SFQ39344.1"/>
    <property type="molecule type" value="Genomic_DNA"/>
</dbReference>
<name>A0A1I5Y5A5_HYMAR</name>
<evidence type="ECO:0000259" key="1">
    <source>
        <dbReference type="Pfam" id="PF12697"/>
    </source>
</evidence>
<dbReference type="GO" id="GO:0016020">
    <property type="term" value="C:membrane"/>
    <property type="evidence" value="ECO:0007669"/>
    <property type="project" value="TreeGrafter"/>
</dbReference>
<organism evidence="2 3">
    <name type="scientific">Hymenobacter arizonensis</name>
    <name type="common">Siccationidurans arizonensis</name>
    <dbReference type="NCBI Taxonomy" id="1227077"/>
    <lineage>
        <taxon>Bacteria</taxon>
        <taxon>Pseudomonadati</taxon>
        <taxon>Bacteroidota</taxon>
        <taxon>Cytophagia</taxon>
        <taxon>Cytophagales</taxon>
        <taxon>Hymenobacteraceae</taxon>
        <taxon>Hymenobacter</taxon>
    </lineage>
</organism>
<dbReference type="Proteomes" id="UP000199029">
    <property type="component" value="Unassembled WGS sequence"/>
</dbReference>